<dbReference type="PANTHER" id="PTHR46825:SF15">
    <property type="entry name" value="BETA-LACTAMASE-RELATED DOMAIN-CONTAINING PROTEIN"/>
    <property type="match status" value="1"/>
</dbReference>
<dbReference type="InterPro" id="IPR050491">
    <property type="entry name" value="AmpC-like"/>
</dbReference>
<dbReference type="InterPro" id="IPR012338">
    <property type="entry name" value="Beta-lactam/transpept-like"/>
</dbReference>
<protein>
    <submittedName>
        <fullName evidence="4">Serine hydrolase</fullName>
    </submittedName>
</protein>
<gene>
    <name evidence="4" type="ORF">DPV69_19545</name>
</gene>
<evidence type="ECO:0000259" key="2">
    <source>
        <dbReference type="Pfam" id="PF00144"/>
    </source>
</evidence>
<dbReference type="Pfam" id="PF11954">
    <property type="entry name" value="DUF3471"/>
    <property type="match status" value="1"/>
</dbReference>
<feature type="signal peptide" evidence="1">
    <location>
        <begin position="1"/>
        <end position="20"/>
    </location>
</feature>
<keyword evidence="1" id="KW-0732">Signal</keyword>
<dbReference type="SUPFAM" id="SSF56601">
    <property type="entry name" value="beta-lactamase/transpeptidase-like"/>
    <property type="match status" value="1"/>
</dbReference>
<dbReference type="GO" id="GO:0016787">
    <property type="term" value="F:hydrolase activity"/>
    <property type="evidence" value="ECO:0007669"/>
    <property type="project" value="UniProtKB-KW"/>
</dbReference>
<feature type="domain" description="Peptidase S12 Pab87-related C-terminal" evidence="3">
    <location>
        <begin position="409"/>
        <end position="497"/>
    </location>
</feature>
<keyword evidence="5" id="KW-1185">Reference proteome</keyword>
<dbReference type="RefSeq" id="WP_113649122.1">
    <property type="nucleotide sequence ID" value="NZ_QMHN01000008.1"/>
</dbReference>
<organism evidence="4 5">
    <name type="scientific">Pedobacter chitinilyticus</name>
    <dbReference type="NCBI Taxonomy" id="2233776"/>
    <lineage>
        <taxon>Bacteria</taxon>
        <taxon>Pseudomonadati</taxon>
        <taxon>Bacteroidota</taxon>
        <taxon>Sphingobacteriia</taxon>
        <taxon>Sphingobacteriales</taxon>
        <taxon>Sphingobacteriaceae</taxon>
        <taxon>Pedobacter</taxon>
    </lineage>
</organism>
<evidence type="ECO:0000313" key="4">
    <source>
        <dbReference type="EMBL" id="RWU03883.1"/>
    </source>
</evidence>
<dbReference type="AlphaFoldDB" id="A0A443YJF7"/>
<dbReference type="InterPro" id="IPR001466">
    <property type="entry name" value="Beta-lactam-related"/>
</dbReference>
<feature type="domain" description="Beta-lactamase-related" evidence="2">
    <location>
        <begin position="34"/>
        <end position="362"/>
    </location>
</feature>
<reference evidence="4 5" key="1">
    <citation type="submission" date="2018-06" db="EMBL/GenBank/DDBJ databases">
        <title>Pedobacter endophyticus sp. nov., an endophytic bacterium isolated from a leaf of Triticum aestivum.</title>
        <authorList>
            <person name="Zhang L."/>
        </authorList>
    </citation>
    <scope>NUCLEOTIDE SEQUENCE [LARGE SCALE GENOMIC DNA]</scope>
    <source>
        <strain evidence="4 5">CM134L-2</strain>
    </source>
</reference>
<evidence type="ECO:0000259" key="3">
    <source>
        <dbReference type="Pfam" id="PF11954"/>
    </source>
</evidence>
<dbReference type="Pfam" id="PF00144">
    <property type="entry name" value="Beta-lactamase"/>
    <property type="match status" value="1"/>
</dbReference>
<dbReference type="PANTHER" id="PTHR46825">
    <property type="entry name" value="D-ALANYL-D-ALANINE-CARBOXYPEPTIDASE/ENDOPEPTIDASE AMPH"/>
    <property type="match status" value="1"/>
</dbReference>
<comment type="caution">
    <text evidence="4">The sequence shown here is derived from an EMBL/GenBank/DDBJ whole genome shotgun (WGS) entry which is preliminary data.</text>
</comment>
<accession>A0A443YJF7</accession>
<dbReference type="Gene3D" id="3.40.710.10">
    <property type="entry name" value="DD-peptidase/beta-lactamase superfamily"/>
    <property type="match status" value="1"/>
</dbReference>
<evidence type="ECO:0000313" key="5">
    <source>
        <dbReference type="Proteomes" id="UP000284120"/>
    </source>
</evidence>
<dbReference type="OrthoDB" id="1522765at2"/>
<feature type="chain" id="PRO_5019221150" evidence="1">
    <location>
        <begin position="21"/>
        <end position="600"/>
    </location>
</feature>
<name>A0A443YJF7_9SPHI</name>
<dbReference type="EMBL" id="SAYW01000008">
    <property type="protein sequence ID" value="RWU03883.1"/>
    <property type="molecule type" value="Genomic_DNA"/>
</dbReference>
<sequence length="600" mass="66678">MKLSVLITSLLITTAFSVKAQTKSKVAVQKSSIDSVLNQVLKDQHIAGFAVAIVKGDQVIYSKGFGYRDLENKKPVTPNTLFAIGSSSKAFTSSLVGLLEKDGKLKLDDKATSLLPQLSFYNAEMNNQITVRDLMAHRTGLSRYDLSWFLFNTANRDSIIKRVKYMKPTSGVRERWYYNNFMFLAQGMIVERLSGKTWEQNIKEKFFDPLEMTRSNTDIETFKNDSDAALPYTVVNGNEIKKIDYYNINGMGPAGSINSSVNDMANWLKVWISGGYFKGKEILPTNYIREAASSQMVMDAGLPNKHNDVFLSNYGLGWMIGSYRGHYSVEHGGNINGFSANVAFYPSDKLGIVVLTNQSVSKVPDIITSAIADIMFDLKPVDWNGEAKAETEKANKANKELKKATIISNTNPSHPLKDYVGSFENEAYGIIKVTLENNALRTILGEEKILLKHMHYDVFDPKSVDKNGVVDTAQSNLMFNFSSGVDGKISGIGIFLDGSEKPVMFDFKPEVKKLEAKILENLVGEYMLGKTPAKVYLKGDVLYVSVPGQPEYETVVVDEKTFELKALEGYSIKFEGPSGKKATSMLLVQPNGTFKATRKN</sequence>
<evidence type="ECO:0000256" key="1">
    <source>
        <dbReference type="SAM" id="SignalP"/>
    </source>
</evidence>
<dbReference type="Gene3D" id="2.40.128.600">
    <property type="match status" value="1"/>
</dbReference>
<proteinExistence type="predicted"/>
<dbReference type="InterPro" id="IPR021860">
    <property type="entry name" value="Peptidase_S12_Pab87-rel_C"/>
</dbReference>
<keyword evidence="4" id="KW-0378">Hydrolase</keyword>
<dbReference type="Proteomes" id="UP000284120">
    <property type="component" value="Unassembled WGS sequence"/>
</dbReference>